<feature type="non-terminal residue" evidence="1">
    <location>
        <position position="1"/>
    </location>
</feature>
<name>A0A0V0GP00_SOLCH</name>
<reference evidence="1" key="1">
    <citation type="submission" date="2015-12" db="EMBL/GenBank/DDBJ databases">
        <title>Gene expression during late stages of embryo sac development: a critical building block for successful pollen-pistil interactions.</title>
        <authorList>
            <person name="Liu Y."/>
            <person name="Joly V."/>
            <person name="Sabar M."/>
            <person name="Matton D.P."/>
        </authorList>
    </citation>
    <scope>NUCLEOTIDE SEQUENCE</scope>
</reference>
<sequence length="61" mass="6974">SFYTSLSKHFQIPTGTSFSNLHIFQGIIYLCQPKSTNIIEVSTMHQCVDLQNVIFLVRVNN</sequence>
<protein>
    <submittedName>
        <fullName evidence="1">Putative ovule protein</fullName>
    </submittedName>
</protein>
<accession>A0A0V0GP00</accession>
<evidence type="ECO:0000313" key="1">
    <source>
        <dbReference type="EMBL" id="JAP09983.1"/>
    </source>
</evidence>
<organism evidence="1">
    <name type="scientific">Solanum chacoense</name>
    <name type="common">Chaco potato</name>
    <dbReference type="NCBI Taxonomy" id="4108"/>
    <lineage>
        <taxon>Eukaryota</taxon>
        <taxon>Viridiplantae</taxon>
        <taxon>Streptophyta</taxon>
        <taxon>Embryophyta</taxon>
        <taxon>Tracheophyta</taxon>
        <taxon>Spermatophyta</taxon>
        <taxon>Magnoliopsida</taxon>
        <taxon>eudicotyledons</taxon>
        <taxon>Gunneridae</taxon>
        <taxon>Pentapetalae</taxon>
        <taxon>asterids</taxon>
        <taxon>lamiids</taxon>
        <taxon>Solanales</taxon>
        <taxon>Solanaceae</taxon>
        <taxon>Solanoideae</taxon>
        <taxon>Solaneae</taxon>
        <taxon>Solanum</taxon>
    </lineage>
</organism>
<proteinExistence type="predicted"/>
<dbReference type="AlphaFoldDB" id="A0A0V0GP00"/>
<dbReference type="EMBL" id="GEDG01033960">
    <property type="protein sequence ID" value="JAP09983.1"/>
    <property type="molecule type" value="Transcribed_RNA"/>
</dbReference>